<keyword evidence="4" id="KW-1185">Reference proteome</keyword>
<accession>A0ABP6D7A8</accession>
<dbReference type="Pfam" id="PF17765">
    <property type="entry name" value="MLTR_LBD"/>
    <property type="match status" value="1"/>
</dbReference>
<protein>
    <submittedName>
        <fullName evidence="3">Helix-turn-helix transcriptional regulator</fullName>
    </submittedName>
</protein>
<dbReference type="SUPFAM" id="SSF47413">
    <property type="entry name" value="lambda repressor-like DNA-binding domains"/>
    <property type="match status" value="1"/>
</dbReference>
<proteinExistence type="predicted"/>
<dbReference type="InterPro" id="IPR010982">
    <property type="entry name" value="Lambda_DNA-bd_dom_sf"/>
</dbReference>
<dbReference type="PANTHER" id="PTHR35010:SF2">
    <property type="entry name" value="BLL4672 PROTEIN"/>
    <property type="match status" value="1"/>
</dbReference>
<dbReference type="InterPro" id="IPR001387">
    <property type="entry name" value="Cro/C1-type_HTH"/>
</dbReference>
<dbReference type="RefSeq" id="WP_344570478.1">
    <property type="nucleotide sequence ID" value="NZ_BAAARJ010000030.1"/>
</dbReference>
<comment type="caution">
    <text evidence="3">The sequence shown here is derived from an EMBL/GenBank/DDBJ whole genome shotgun (WGS) entry which is preliminary data.</text>
</comment>
<sequence length="305" mass="33518">MKPESTGIAGTPESAGAARPLERTGIGAFLKSRRAAIDPADAGLPPVHNRRRVPGLRREEVAQLAGISVDYYIRIEQGRAHSVSEPVLDALARALRLSRDEHAYLRHLADPRTGQTNVAAGPAAVRPEIRRLLDAMDPSVPAHVVGPGLDYLAWNALGGRIAFDLTALPPDRRSAPLLVFLHPDSRDLHPDWTAVAAETVAALRADTGRFPGHPRVERVLSELLDRSAEFRTLWEDQRVRARLSGSKRIRHPEVGELEVRYEALQLAVETDQVLCTYTVEPGSPSETALRRLADRTRQESARRAA</sequence>
<dbReference type="Pfam" id="PF13560">
    <property type="entry name" value="HTH_31"/>
    <property type="match status" value="1"/>
</dbReference>
<name>A0ABP6D7A8_9ACTN</name>
<feature type="domain" description="HTH cro/C1-type" evidence="2">
    <location>
        <begin position="47"/>
        <end position="102"/>
    </location>
</feature>
<gene>
    <name evidence="3" type="ORF">GCM10009863_62920</name>
</gene>
<dbReference type="EMBL" id="BAAARJ010000030">
    <property type="protein sequence ID" value="GAA2637637.1"/>
    <property type="molecule type" value="Genomic_DNA"/>
</dbReference>
<dbReference type="CDD" id="cd00093">
    <property type="entry name" value="HTH_XRE"/>
    <property type="match status" value="1"/>
</dbReference>
<evidence type="ECO:0000259" key="2">
    <source>
        <dbReference type="PROSITE" id="PS50943"/>
    </source>
</evidence>
<reference evidence="4" key="1">
    <citation type="journal article" date="2019" name="Int. J. Syst. Evol. Microbiol.">
        <title>The Global Catalogue of Microorganisms (GCM) 10K type strain sequencing project: providing services to taxonomists for standard genome sequencing and annotation.</title>
        <authorList>
            <consortium name="The Broad Institute Genomics Platform"/>
            <consortium name="The Broad Institute Genome Sequencing Center for Infectious Disease"/>
            <person name="Wu L."/>
            <person name="Ma J."/>
        </authorList>
    </citation>
    <scope>NUCLEOTIDE SEQUENCE [LARGE SCALE GENOMIC DNA]</scope>
    <source>
        <strain evidence="4">JCM 16373</strain>
    </source>
</reference>
<dbReference type="PROSITE" id="PS50943">
    <property type="entry name" value="HTH_CROC1"/>
    <property type="match status" value="1"/>
</dbReference>
<dbReference type="PANTHER" id="PTHR35010">
    <property type="entry name" value="BLL4672 PROTEIN-RELATED"/>
    <property type="match status" value="1"/>
</dbReference>
<dbReference type="InterPro" id="IPR041413">
    <property type="entry name" value="MLTR_LBD"/>
</dbReference>
<evidence type="ECO:0000313" key="3">
    <source>
        <dbReference type="EMBL" id="GAA2637637.1"/>
    </source>
</evidence>
<dbReference type="Gene3D" id="3.30.450.180">
    <property type="match status" value="1"/>
</dbReference>
<organism evidence="3 4">
    <name type="scientific">Streptomyces axinellae</name>
    <dbReference type="NCBI Taxonomy" id="552788"/>
    <lineage>
        <taxon>Bacteria</taxon>
        <taxon>Bacillati</taxon>
        <taxon>Actinomycetota</taxon>
        <taxon>Actinomycetes</taxon>
        <taxon>Kitasatosporales</taxon>
        <taxon>Streptomycetaceae</taxon>
        <taxon>Streptomyces</taxon>
    </lineage>
</organism>
<evidence type="ECO:0000256" key="1">
    <source>
        <dbReference type="SAM" id="MobiDB-lite"/>
    </source>
</evidence>
<dbReference type="Gene3D" id="1.10.260.40">
    <property type="entry name" value="lambda repressor-like DNA-binding domains"/>
    <property type="match status" value="1"/>
</dbReference>
<dbReference type="SMART" id="SM00530">
    <property type="entry name" value="HTH_XRE"/>
    <property type="match status" value="1"/>
</dbReference>
<feature type="region of interest" description="Disordered" evidence="1">
    <location>
        <begin position="1"/>
        <end position="22"/>
    </location>
</feature>
<dbReference type="Proteomes" id="UP001501447">
    <property type="component" value="Unassembled WGS sequence"/>
</dbReference>
<evidence type="ECO:0000313" key="4">
    <source>
        <dbReference type="Proteomes" id="UP001501447"/>
    </source>
</evidence>